<dbReference type="GO" id="GO:0003676">
    <property type="term" value="F:nucleic acid binding"/>
    <property type="evidence" value="ECO:0007669"/>
    <property type="project" value="InterPro"/>
</dbReference>
<dbReference type="OrthoDB" id="2194511at2759"/>
<evidence type="ECO:0000313" key="2">
    <source>
        <dbReference type="EMBL" id="ODV71523.1"/>
    </source>
</evidence>
<dbReference type="EMBL" id="CDQK01000007">
    <property type="protein sequence ID" value="CEP25245.1"/>
    <property type="molecule type" value="Genomic_DNA"/>
</dbReference>
<keyword evidence="4" id="KW-1185">Reference proteome</keyword>
<accession>A0A0H5C9Y8</accession>
<gene>
    <name evidence="1" type="ORF">BN1211_6269</name>
    <name evidence="2" type="ORF">CYBJADRAFT_175057</name>
</gene>
<sequence length="646" mass="73432">MNSVLSFWNRTVDGPIDTDTTNSLKDSQLRSLLEEFLADSVSLVSIVNCTGPQNVEGRPLILMDPSFMDTQNMPMTSNASHDEVLVQLKKVTTTGEFPFVLFPIKISDSAWCVGMLDTHPKSGIPELVLVCSEFDQITPDRVELIKEFTASLVSLLRIAPTTSLRVRKLRFEDAFFAAESQLVTILLIANIICDYSKQSSQFFTAIVNSKTDPTVEVTFTDYRKQFDTLVGSLGTGTFNGIPPSSNTELRFIQDVQDFSNYTRNLDGDRLIFPESVLKLVEESGIVERFTRDFVDTTSVVKFISVQAKEDSKHVQLTDWLYALLTQFPSAVPVDETTDVQSNEFERLKFKKRDFIDFICTFSGIDPSLVFNELKSVSASRRLERKMSDARFHYVRSKRNPKLIWRVRPNKKGARPSLSMIINPRDLINYCYYGHAVLTKHGSVKRSYDAIKHIDNVTRNMVWFVCSHCKACNYTSMPLTLTNRSGNITQPFQKLCIEVVESKKDDYKWILLVCDEYSQFIWLFPLRNKSYSQIRDTLMIFFNSNTFVSEEIQTSTLRTIMSQLVKAELSGKVGISTDSYAPSSTVGILKEELEKLHSTDSQEPWPVYLSLLSNQHNTNMRGGSLENTPVSLLFSHGRASKMPFRMT</sequence>
<accession>A0A1E4RW73</accession>
<name>A0A0H5C9Y8_CYBJN</name>
<dbReference type="AlphaFoldDB" id="A0A0H5C9Y8"/>
<dbReference type="Proteomes" id="UP000038830">
    <property type="component" value="Unassembled WGS sequence"/>
</dbReference>
<reference evidence="2 4" key="3">
    <citation type="journal article" date="2016" name="Proc. Natl. Acad. Sci. U.S.A.">
        <title>Comparative genomics of biotechnologically important yeasts.</title>
        <authorList>
            <person name="Riley R."/>
            <person name="Haridas S."/>
            <person name="Wolfe K.H."/>
            <person name="Lopes M.R."/>
            <person name="Hittinger C.T."/>
            <person name="Goeker M."/>
            <person name="Salamov A.A."/>
            <person name="Wisecaver J.H."/>
            <person name="Long T.M."/>
            <person name="Calvey C.H."/>
            <person name="Aerts A.L."/>
            <person name="Barry K.W."/>
            <person name="Choi C."/>
            <person name="Clum A."/>
            <person name="Coughlan A.Y."/>
            <person name="Deshpande S."/>
            <person name="Douglass A.P."/>
            <person name="Hanson S.J."/>
            <person name="Klenk H.-P."/>
            <person name="LaButti K.M."/>
            <person name="Lapidus A."/>
            <person name="Lindquist E.A."/>
            <person name="Lipzen A.M."/>
            <person name="Meier-Kolthoff J.P."/>
            <person name="Ohm R.A."/>
            <person name="Otillar R.P."/>
            <person name="Pangilinan J.L."/>
            <person name="Peng Y."/>
            <person name="Rokas A."/>
            <person name="Rosa C.A."/>
            <person name="Scheuner C."/>
            <person name="Sibirny A.A."/>
            <person name="Slot J.C."/>
            <person name="Stielow J.B."/>
            <person name="Sun H."/>
            <person name="Kurtzman C.P."/>
            <person name="Blackwell M."/>
            <person name="Grigoriev I.V."/>
            <person name="Jeffries T.W."/>
        </authorList>
    </citation>
    <scope>NUCLEOTIDE SEQUENCE [LARGE SCALE GENOMIC DNA]</scope>
    <source>
        <strain evidence="4">ATCC 18201 / CBS 1600 / BCRC 20928 / JCM 3617 / NBRC 0987 / NRRL Y-1542</strain>
        <strain evidence="2">NRRL Y-1542</strain>
    </source>
</reference>
<dbReference type="Gene3D" id="3.30.420.10">
    <property type="entry name" value="Ribonuclease H-like superfamily/Ribonuclease H"/>
    <property type="match status" value="1"/>
</dbReference>
<dbReference type="Proteomes" id="UP000094389">
    <property type="component" value="Unassembled WGS sequence"/>
</dbReference>
<reference evidence="3" key="2">
    <citation type="journal article" date="2015" name="J. Biotechnol.">
        <title>The structure of the Cyberlindnera jadinii genome and its relation to Candida utilis analyzed by the occurrence of single nucleotide polymorphisms.</title>
        <authorList>
            <person name="Rupp O."/>
            <person name="Brinkrolf K."/>
            <person name="Buerth C."/>
            <person name="Kunigo M."/>
            <person name="Schneider J."/>
            <person name="Jaenicke S."/>
            <person name="Goesmann A."/>
            <person name="Puehler A."/>
            <person name="Jaeger K.-E."/>
            <person name="Ernst J.F."/>
        </authorList>
    </citation>
    <scope>NUCLEOTIDE SEQUENCE [LARGE SCALE GENOMIC DNA]</scope>
    <source>
        <strain evidence="3">ATCC 18201 / CBS 1600 / BCRC 20928 / JCM 3617 / NBRC 0987 / NRRL Y-1542</strain>
    </source>
</reference>
<organism evidence="1 3">
    <name type="scientific">Cyberlindnera jadinii (strain ATCC 18201 / CBS 1600 / BCRC 20928 / JCM 3617 / NBRC 0987 / NRRL Y-1542)</name>
    <name type="common">Torula yeast</name>
    <name type="synonym">Candida utilis</name>
    <dbReference type="NCBI Taxonomy" id="983966"/>
    <lineage>
        <taxon>Eukaryota</taxon>
        <taxon>Fungi</taxon>
        <taxon>Dikarya</taxon>
        <taxon>Ascomycota</taxon>
        <taxon>Saccharomycotina</taxon>
        <taxon>Saccharomycetes</taxon>
        <taxon>Phaffomycetales</taxon>
        <taxon>Phaffomycetaceae</taxon>
        <taxon>Cyberlindnera</taxon>
    </lineage>
</organism>
<evidence type="ECO:0000313" key="4">
    <source>
        <dbReference type="Proteomes" id="UP000094389"/>
    </source>
</evidence>
<dbReference type="EMBL" id="KV453940">
    <property type="protein sequence ID" value="ODV71523.1"/>
    <property type="molecule type" value="Genomic_DNA"/>
</dbReference>
<reference evidence="1" key="1">
    <citation type="submission" date="2014-12" db="EMBL/GenBank/DDBJ databases">
        <authorList>
            <person name="Jaenicke S."/>
        </authorList>
    </citation>
    <scope>NUCLEOTIDE SEQUENCE [LARGE SCALE GENOMIC DNA]</scope>
    <source>
        <strain evidence="1">CBS1600</strain>
    </source>
</reference>
<proteinExistence type="predicted"/>
<evidence type="ECO:0000313" key="1">
    <source>
        <dbReference type="EMBL" id="CEP25245.1"/>
    </source>
</evidence>
<dbReference type="InterPro" id="IPR036397">
    <property type="entry name" value="RNaseH_sf"/>
</dbReference>
<protein>
    <submittedName>
        <fullName evidence="1">Uncharacterized protein</fullName>
    </submittedName>
</protein>
<evidence type="ECO:0000313" key="3">
    <source>
        <dbReference type="Proteomes" id="UP000038830"/>
    </source>
</evidence>